<comment type="caution">
    <text evidence="2">The sequence shown here is derived from an EMBL/GenBank/DDBJ whole genome shotgun (WGS) entry which is preliminary data.</text>
</comment>
<gene>
    <name evidence="2" type="ORF">DC045_13280</name>
</gene>
<feature type="domain" description="ThiC-associated" evidence="1">
    <location>
        <begin position="21"/>
        <end position="60"/>
    </location>
</feature>
<evidence type="ECO:0000259" key="1">
    <source>
        <dbReference type="Pfam" id="PF13667"/>
    </source>
</evidence>
<dbReference type="EMBL" id="DNNA01000215">
    <property type="protein sequence ID" value="HBC35256.1"/>
    <property type="molecule type" value="Genomic_DNA"/>
</dbReference>
<evidence type="ECO:0000313" key="3">
    <source>
        <dbReference type="Proteomes" id="UP000263489"/>
    </source>
</evidence>
<evidence type="ECO:0000313" key="2">
    <source>
        <dbReference type="EMBL" id="HBC35256.1"/>
    </source>
</evidence>
<proteinExistence type="predicted"/>
<dbReference type="InterPro" id="IPR025747">
    <property type="entry name" value="ThiC-associated_dom"/>
</dbReference>
<reference evidence="2 3" key="1">
    <citation type="journal article" date="2018" name="Nat. Biotechnol.">
        <title>A standardized bacterial taxonomy based on genome phylogeny substantially revises the tree of life.</title>
        <authorList>
            <person name="Parks D.H."/>
            <person name="Chuvochina M."/>
            <person name="Waite D.W."/>
            <person name="Rinke C."/>
            <person name="Skarshewski A."/>
            <person name="Chaumeil P.A."/>
            <person name="Hugenholtz P."/>
        </authorList>
    </citation>
    <scope>NUCLEOTIDE SEQUENCE [LARGE SCALE GENOMIC DNA]</scope>
    <source>
        <strain evidence="2">UBA9380</strain>
    </source>
</reference>
<accession>A0A352IUX3</accession>
<name>A0A352IUX3_9GAMM</name>
<dbReference type="Pfam" id="PF13667">
    <property type="entry name" value="ThiC-associated"/>
    <property type="match status" value="1"/>
</dbReference>
<feature type="non-terminal residue" evidence="2">
    <location>
        <position position="60"/>
    </location>
</feature>
<protein>
    <recommendedName>
        <fullName evidence="1">ThiC-associated domain-containing protein</fullName>
    </recommendedName>
</protein>
<organism evidence="2 3">
    <name type="scientific">Marinobacter adhaerens</name>
    <dbReference type="NCBI Taxonomy" id="1033846"/>
    <lineage>
        <taxon>Bacteria</taxon>
        <taxon>Pseudomonadati</taxon>
        <taxon>Pseudomonadota</taxon>
        <taxon>Gammaproteobacteria</taxon>
        <taxon>Pseudomonadales</taxon>
        <taxon>Marinobacteraceae</taxon>
        <taxon>Marinobacter</taxon>
    </lineage>
</organism>
<dbReference type="Proteomes" id="UP000263489">
    <property type="component" value="Unassembled WGS sequence"/>
</dbReference>
<sequence>MTDLPAYLSESAAADSAAIKPLSGSRKVYVQGSRSDLRVPMREITVQDTPTEMGGEPNPP</sequence>
<dbReference type="AlphaFoldDB" id="A0A352IUX3"/>